<dbReference type="SUPFAM" id="SSF53822">
    <property type="entry name" value="Periplasmic binding protein-like I"/>
    <property type="match status" value="1"/>
</dbReference>
<proteinExistence type="inferred from homology"/>
<evidence type="ECO:0000256" key="3">
    <source>
        <dbReference type="ARBA" id="ARBA00022729"/>
    </source>
</evidence>
<comment type="caution">
    <text evidence="5">The sequence shown here is derived from an EMBL/GenBank/DDBJ whole genome shotgun (WGS) entry which is preliminary data.</text>
</comment>
<evidence type="ECO:0000259" key="4">
    <source>
        <dbReference type="Pfam" id="PF13407"/>
    </source>
</evidence>
<comment type="subcellular location">
    <subcellularLocation>
        <location evidence="1">Cell envelope</location>
    </subcellularLocation>
</comment>
<evidence type="ECO:0000256" key="1">
    <source>
        <dbReference type="ARBA" id="ARBA00004196"/>
    </source>
</evidence>
<feature type="domain" description="Periplasmic binding protein" evidence="4">
    <location>
        <begin position="48"/>
        <end position="304"/>
    </location>
</feature>
<accession>A0ABW8A1W4</accession>
<dbReference type="PROSITE" id="PS51257">
    <property type="entry name" value="PROKAR_LIPOPROTEIN"/>
    <property type="match status" value="1"/>
</dbReference>
<evidence type="ECO:0000313" key="6">
    <source>
        <dbReference type="Proteomes" id="UP001612928"/>
    </source>
</evidence>
<dbReference type="PANTHER" id="PTHR46847">
    <property type="entry name" value="D-ALLOSE-BINDING PERIPLASMIC PROTEIN-RELATED"/>
    <property type="match status" value="1"/>
</dbReference>
<dbReference type="Pfam" id="PF13407">
    <property type="entry name" value="Peripla_BP_4"/>
    <property type="match status" value="1"/>
</dbReference>
<evidence type="ECO:0000256" key="2">
    <source>
        <dbReference type="ARBA" id="ARBA00007639"/>
    </source>
</evidence>
<reference evidence="5 6" key="1">
    <citation type="submission" date="2024-10" db="EMBL/GenBank/DDBJ databases">
        <title>The Natural Products Discovery Center: Release of the First 8490 Sequenced Strains for Exploring Actinobacteria Biosynthetic Diversity.</title>
        <authorList>
            <person name="Kalkreuter E."/>
            <person name="Kautsar S.A."/>
            <person name="Yang D."/>
            <person name="Bader C.D."/>
            <person name="Teijaro C.N."/>
            <person name="Fluegel L."/>
            <person name="Davis C.M."/>
            <person name="Simpson J.R."/>
            <person name="Lauterbach L."/>
            <person name="Steele A.D."/>
            <person name="Gui C."/>
            <person name="Meng S."/>
            <person name="Li G."/>
            <person name="Viehrig K."/>
            <person name="Ye F."/>
            <person name="Su P."/>
            <person name="Kiefer A.F."/>
            <person name="Nichols A."/>
            <person name="Cepeda A.J."/>
            <person name="Yan W."/>
            <person name="Fan B."/>
            <person name="Jiang Y."/>
            <person name="Adhikari A."/>
            <person name="Zheng C.-J."/>
            <person name="Schuster L."/>
            <person name="Cowan T.M."/>
            <person name="Smanski M.J."/>
            <person name="Chevrette M.G."/>
            <person name="De Carvalho L.P.S."/>
            <person name="Shen B."/>
        </authorList>
    </citation>
    <scope>NUCLEOTIDE SEQUENCE [LARGE SCALE GENOMIC DNA]</scope>
    <source>
        <strain evidence="5 6">NPDC049503</strain>
    </source>
</reference>
<dbReference type="Gene3D" id="3.40.50.2300">
    <property type="match status" value="2"/>
</dbReference>
<dbReference type="EMBL" id="JBITMB010000003">
    <property type="protein sequence ID" value="MFI7440766.1"/>
    <property type="molecule type" value="Genomic_DNA"/>
</dbReference>
<protein>
    <submittedName>
        <fullName evidence="5">Substrate-binding domain-containing protein</fullName>
    </submittedName>
</protein>
<organism evidence="5 6">
    <name type="scientific">Nonomuraea indica</name>
    <dbReference type="NCBI Taxonomy" id="1581193"/>
    <lineage>
        <taxon>Bacteria</taxon>
        <taxon>Bacillati</taxon>
        <taxon>Actinomycetota</taxon>
        <taxon>Actinomycetes</taxon>
        <taxon>Streptosporangiales</taxon>
        <taxon>Streptosporangiaceae</taxon>
        <taxon>Nonomuraea</taxon>
    </lineage>
</organism>
<keyword evidence="6" id="KW-1185">Reference proteome</keyword>
<dbReference type="InterPro" id="IPR025997">
    <property type="entry name" value="SBP_2_dom"/>
</dbReference>
<dbReference type="PANTHER" id="PTHR46847:SF1">
    <property type="entry name" value="D-ALLOSE-BINDING PERIPLASMIC PROTEIN-RELATED"/>
    <property type="match status" value="1"/>
</dbReference>
<sequence>MTIIREARGPVMGRTGRTAGLAACAVAATLAACGPAVVREAGEPEIKIGLITKTESNPFFVTMRQGAQAMATAQSATLMTAAGKYYGDNATQVTAIEKMVAAGVKGILITPNDATAIVPSIKKARDAGVLVIALDTPTRPQNATDALLATDNFKAGELIGLYAKAMMGDRPARIATLDATPGSSSSRLRHAGFLKGFGITEGDRSIVCSRNTYGDRTMGRIEMRHCLRENPGINVVYTVNEPTAFGAHAALKAMGLEKGVLLVSVDGGCVGVQAVEIGQIAATAQQYPLKMAELGVQAVVEYAESGARASGYTDTGVRLITDKPVPGIESRNTLFGRRHCWD</sequence>
<evidence type="ECO:0000313" key="5">
    <source>
        <dbReference type="EMBL" id="MFI7440766.1"/>
    </source>
</evidence>
<keyword evidence="3" id="KW-0732">Signal</keyword>
<name>A0ABW8A1W4_9ACTN</name>
<dbReference type="RefSeq" id="WP_397020562.1">
    <property type="nucleotide sequence ID" value="NZ_JBITMB010000003.1"/>
</dbReference>
<gene>
    <name evidence="5" type="ORF">ACIBP5_12495</name>
</gene>
<dbReference type="Proteomes" id="UP001612928">
    <property type="component" value="Unassembled WGS sequence"/>
</dbReference>
<dbReference type="InterPro" id="IPR028082">
    <property type="entry name" value="Peripla_BP_I"/>
</dbReference>
<comment type="similarity">
    <text evidence="2">Belongs to the bacterial solute-binding protein 2 family.</text>
</comment>